<proteinExistence type="inferred from homology"/>
<dbReference type="PANTHER" id="PTHR45653:SF10">
    <property type="entry name" value="MYOBLAST CITY, ISOFORM B"/>
    <property type="match status" value="1"/>
</dbReference>
<organism evidence="5 6">
    <name type="scientific">Paragonimus heterotremus</name>
    <dbReference type="NCBI Taxonomy" id="100268"/>
    <lineage>
        <taxon>Eukaryota</taxon>
        <taxon>Metazoa</taxon>
        <taxon>Spiralia</taxon>
        <taxon>Lophotrochozoa</taxon>
        <taxon>Platyhelminthes</taxon>
        <taxon>Trematoda</taxon>
        <taxon>Digenea</taxon>
        <taxon>Plagiorchiida</taxon>
        <taxon>Troglotremata</taxon>
        <taxon>Troglotrematidae</taxon>
        <taxon>Paragonimus</taxon>
    </lineage>
</organism>
<feature type="compositionally biased region" description="Polar residues" evidence="3">
    <location>
        <begin position="1272"/>
        <end position="1283"/>
    </location>
</feature>
<evidence type="ECO:0000313" key="6">
    <source>
        <dbReference type="Proteomes" id="UP000748531"/>
    </source>
</evidence>
<sequence>MCLRRGIYLSGKDIELRKFTLPLLDNLIQILNSGSNMQHDFSELNISLGYSVLMALARCYRDLLICPAYQESVKTYLNTSDFHYPTVYHPYLRLLNSILQSFLVSGLNQPHDGYLDDKAVKMIFSKIYGAFAIIVRSRQLELEQICGTNARVNDDEVDPVVDGSCFTHLVNQFFNLVLQVTSISEDQMLRPILLKHVPEILQDLIIIYPATKLADFVVKLIERTLEVPGSPNQKILVETINSQLFEIRATRQLVMPVVLRSLTMFFAENLEKELVPGRVETQVLLESWCDTLLSFVSRFIRIDSHDSVHHVVNGDKPIQKTSDEMYQLLVVDGFLRWSVQQLARVFMFIKSSEPPTARSSGASDDQFQCQTTQQPSHPNCSDAFSSVPSRTANRLQLVMGTLTSVMLTLLEQLDTRSWVTFLTPHVPPAETSLLSPCQCNVCSLLRFVDVYDFVHELLTVFSMLHQYPAYHSSKCDPKAVVEFLPHSLKSLDRPGLVGRRIGSKTWIEMLTAASRAELRILRTLKEVLLGPLEFHTQELFDTIRSTLKPDYPLFSLIDMMQQCLGSFVTDQPHLSMEALPAVLRTHVDRSLLNQAVDLRQTAFDQLLSLWNALSDQCKNQSISTFLPTVIDMATVPLPTLRNACVDFIFEAIRIDPSTVECDLVCEVDLVIQWAGTEFATDMCRLLKERVGLMNAVKPPSTDTLDARRRRLLDNLIHQLTSLLTYGEFFNHPSKLKEMLALHNLRDSFKNSRKDLMIRYLYRLESLHAECNNDVERGNTLELISKQYTWSEEPVDYGKIPSRYARFAAISSRALRERLLRDSLDSLKKGTDWERAIDVCSELANLYRTVEPNFTKLSAILSEQANLYQRIVSPQHVRLPYRYYLLTLGSPGCPAFITGRFIYRTILTASELLQTLRKQFPEIVMPGFESLSDQSAVSTPTHVIPQGTLPEHLTVHGVDQRIKSYYLQNRVNCFSSIHYPKQTVLSAEETRYYVEDYMPNIMPIVPVVKSETILLNPIQLANIEVQKIIQLLEGYLSTSEPTGLESMIGPLTASINSPVSGGLPKLLESVELSDDVGQESDFAKLSGSLLELFELQLAGLRCWYKQKPSPPVGARLEDDQNAGNFWLQHTVFAYEKLVRDTSRKFGLSVDHLKVEDLRYGPGPSGSIAERRSSSGGTSLRPSSASNSVQPSTARIFHRLDGLSSSDLYTGTVRSDRSRFAGRPTVDSGSQSISELSALLSADPPALPERPVCLSKPDSSDYLLWVDQTSLPTTESLRARPSQNFDSSSDRSVSSNPHLMRVSSIPSIRSPSATLNRRPPVYPDRTIRKDQEEKEEEAPPVPPRLSTNSR</sequence>
<feature type="compositionally biased region" description="Low complexity" evidence="3">
    <location>
        <begin position="1284"/>
        <end position="1310"/>
    </location>
</feature>
<dbReference type="Pfam" id="PF23554">
    <property type="entry name" value="TPR_DOCK"/>
    <property type="match status" value="1"/>
</dbReference>
<dbReference type="GO" id="GO:0005737">
    <property type="term" value="C:cytoplasm"/>
    <property type="evidence" value="ECO:0007669"/>
    <property type="project" value="TreeGrafter"/>
</dbReference>
<dbReference type="PANTHER" id="PTHR45653">
    <property type="entry name" value="DEDICATOR OF CYTOKINESIS"/>
    <property type="match status" value="1"/>
</dbReference>
<dbReference type="GO" id="GO:0005886">
    <property type="term" value="C:plasma membrane"/>
    <property type="evidence" value="ECO:0007669"/>
    <property type="project" value="TreeGrafter"/>
</dbReference>
<feature type="region of interest" description="Disordered" evidence="3">
    <location>
        <begin position="1159"/>
        <end position="1190"/>
    </location>
</feature>
<keyword evidence="1" id="KW-0344">Guanine-nucleotide releasing factor</keyword>
<evidence type="ECO:0000256" key="1">
    <source>
        <dbReference type="ARBA" id="ARBA00022658"/>
    </source>
</evidence>
<dbReference type="InterPro" id="IPR056372">
    <property type="entry name" value="TPR_DOCK"/>
</dbReference>
<evidence type="ECO:0000256" key="3">
    <source>
        <dbReference type="SAM" id="MobiDB-lite"/>
    </source>
</evidence>
<gene>
    <name evidence="5" type="ORF">PHET_03981</name>
</gene>
<evidence type="ECO:0000256" key="2">
    <source>
        <dbReference type="PROSITE-ProRule" id="PRU00984"/>
    </source>
</evidence>
<feature type="region of interest" description="Disordered" evidence="3">
    <location>
        <begin position="1272"/>
        <end position="1348"/>
    </location>
</feature>
<comment type="similarity">
    <text evidence="2">Belongs to the DOCK family.</text>
</comment>
<dbReference type="InterPro" id="IPR046769">
    <property type="entry name" value="DOCKER_Lobe_A"/>
</dbReference>
<dbReference type="Proteomes" id="UP000748531">
    <property type="component" value="Unassembled WGS sequence"/>
</dbReference>
<dbReference type="GO" id="GO:0005085">
    <property type="term" value="F:guanyl-nucleotide exchange factor activity"/>
    <property type="evidence" value="ECO:0007669"/>
    <property type="project" value="UniProtKB-KW"/>
</dbReference>
<evidence type="ECO:0000259" key="4">
    <source>
        <dbReference type="PROSITE" id="PS51651"/>
    </source>
</evidence>
<dbReference type="InterPro" id="IPR043161">
    <property type="entry name" value="DOCK_C_lobe_A"/>
</dbReference>
<comment type="caution">
    <text evidence="5">The sequence shown here is derived from an EMBL/GenBank/DDBJ whole genome shotgun (WGS) entry which is preliminary data.</text>
</comment>
<dbReference type="GO" id="GO:0007264">
    <property type="term" value="P:small GTPase-mediated signal transduction"/>
    <property type="evidence" value="ECO:0007669"/>
    <property type="project" value="InterPro"/>
</dbReference>
<accession>A0A8J4TD31</accession>
<dbReference type="PROSITE" id="PS51651">
    <property type="entry name" value="DOCKER"/>
    <property type="match status" value="1"/>
</dbReference>
<dbReference type="GO" id="GO:0031267">
    <property type="term" value="F:small GTPase binding"/>
    <property type="evidence" value="ECO:0007669"/>
    <property type="project" value="TreeGrafter"/>
</dbReference>
<feature type="domain" description="DOCKER" evidence="4">
    <location>
        <begin position="747"/>
        <end position="1142"/>
    </location>
</feature>
<reference evidence="5" key="1">
    <citation type="submission" date="2019-05" db="EMBL/GenBank/DDBJ databases">
        <title>Annotation for the trematode Paragonimus heterotremus.</title>
        <authorList>
            <person name="Choi Y.-J."/>
        </authorList>
    </citation>
    <scope>NUCLEOTIDE SEQUENCE</scope>
    <source>
        <strain evidence="5">LC</strain>
    </source>
</reference>
<dbReference type="InterPro" id="IPR027357">
    <property type="entry name" value="DOCKER_dom"/>
</dbReference>
<dbReference type="InterPro" id="IPR026791">
    <property type="entry name" value="DOCK"/>
</dbReference>
<keyword evidence="6" id="KW-1185">Reference proteome</keyword>
<name>A0A8J4TD31_9TREM</name>
<protein>
    <recommendedName>
        <fullName evidence="4">DOCKER domain-containing protein</fullName>
    </recommendedName>
</protein>
<dbReference type="Pfam" id="PF06920">
    <property type="entry name" value="DHR-2_Lobe_A"/>
    <property type="match status" value="1"/>
</dbReference>
<feature type="compositionally biased region" description="Low complexity" evidence="3">
    <location>
        <begin position="1172"/>
        <end position="1184"/>
    </location>
</feature>
<dbReference type="OrthoDB" id="18896at2759"/>
<dbReference type="EMBL" id="LUCH01001675">
    <property type="protein sequence ID" value="KAF5402664.1"/>
    <property type="molecule type" value="Genomic_DNA"/>
</dbReference>
<feature type="region of interest" description="Disordered" evidence="3">
    <location>
        <begin position="357"/>
        <end position="383"/>
    </location>
</feature>
<dbReference type="Gene3D" id="1.25.40.410">
    <property type="match status" value="1"/>
</dbReference>
<evidence type="ECO:0000313" key="5">
    <source>
        <dbReference type="EMBL" id="KAF5402664.1"/>
    </source>
</evidence>